<proteinExistence type="predicted"/>
<comment type="caution">
    <text evidence="2">The sequence shown here is derived from an EMBL/GenBank/DDBJ whole genome shotgun (WGS) entry which is preliminary data.</text>
</comment>
<evidence type="ECO:0000313" key="2">
    <source>
        <dbReference type="EMBL" id="PWK80800.1"/>
    </source>
</evidence>
<accession>A0A316HL69</accession>
<organism evidence="2 3">
    <name type="scientific">Lentzea atacamensis</name>
    <dbReference type="NCBI Taxonomy" id="531938"/>
    <lineage>
        <taxon>Bacteria</taxon>
        <taxon>Bacillati</taxon>
        <taxon>Actinomycetota</taxon>
        <taxon>Actinomycetes</taxon>
        <taxon>Pseudonocardiales</taxon>
        <taxon>Pseudonocardiaceae</taxon>
        <taxon>Lentzea</taxon>
    </lineage>
</organism>
<protein>
    <submittedName>
        <fullName evidence="2">Uncharacterized protein</fullName>
    </submittedName>
</protein>
<evidence type="ECO:0000256" key="1">
    <source>
        <dbReference type="SAM" id="MobiDB-lite"/>
    </source>
</evidence>
<dbReference type="EMBL" id="QGHB01000022">
    <property type="protein sequence ID" value="PWK80800.1"/>
    <property type="molecule type" value="Genomic_DNA"/>
</dbReference>
<name>A0A316HL69_9PSEU</name>
<feature type="compositionally biased region" description="Polar residues" evidence="1">
    <location>
        <begin position="1"/>
        <end position="16"/>
    </location>
</feature>
<gene>
    <name evidence="2" type="ORF">C8D88_12278</name>
</gene>
<feature type="region of interest" description="Disordered" evidence="1">
    <location>
        <begin position="1"/>
        <end position="32"/>
    </location>
</feature>
<dbReference type="Proteomes" id="UP000246005">
    <property type="component" value="Unassembled WGS sequence"/>
</dbReference>
<sequence>MNIPNQSGAGSISQIDTYAIPESQDPAYARVR</sequence>
<evidence type="ECO:0000313" key="3">
    <source>
        <dbReference type="Proteomes" id="UP000246005"/>
    </source>
</evidence>
<dbReference type="AlphaFoldDB" id="A0A316HL69"/>
<reference evidence="2 3" key="1">
    <citation type="submission" date="2018-05" db="EMBL/GenBank/DDBJ databases">
        <title>Genomic Encyclopedia of Type Strains, Phase IV (KMG-IV): sequencing the most valuable type-strain genomes for metagenomic binning, comparative biology and taxonomic classification.</title>
        <authorList>
            <person name="Goeker M."/>
        </authorList>
    </citation>
    <scope>NUCLEOTIDE SEQUENCE [LARGE SCALE GENOMIC DNA]</scope>
    <source>
        <strain evidence="2 3">DSM 45480</strain>
    </source>
</reference>